<feature type="region of interest" description="Disordered" evidence="1">
    <location>
        <begin position="36"/>
        <end position="86"/>
    </location>
</feature>
<dbReference type="AlphaFoldDB" id="A0A3N4LIZ9"/>
<feature type="compositionally biased region" description="Polar residues" evidence="1">
    <location>
        <begin position="36"/>
        <end position="48"/>
    </location>
</feature>
<keyword evidence="3" id="KW-1185">Reference proteome</keyword>
<evidence type="ECO:0000256" key="1">
    <source>
        <dbReference type="SAM" id="MobiDB-lite"/>
    </source>
</evidence>
<evidence type="ECO:0000313" key="3">
    <source>
        <dbReference type="Proteomes" id="UP000267821"/>
    </source>
</evidence>
<reference evidence="2 3" key="1">
    <citation type="journal article" date="2018" name="Nat. Ecol. Evol.">
        <title>Pezizomycetes genomes reveal the molecular basis of ectomycorrhizal truffle lifestyle.</title>
        <authorList>
            <person name="Murat C."/>
            <person name="Payen T."/>
            <person name="Noel B."/>
            <person name="Kuo A."/>
            <person name="Morin E."/>
            <person name="Chen J."/>
            <person name="Kohler A."/>
            <person name="Krizsan K."/>
            <person name="Balestrini R."/>
            <person name="Da Silva C."/>
            <person name="Montanini B."/>
            <person name="Hainaut M."/>
            <person name="Levati E."/>
            <person name="Barry K.W."/>
            <person name="Belfiori B."/>
            <person name="Cichocki N."/>
            <person name="Clum A."/>
            <person name="Dockter R.B."/>
            <person name="Fauchery L."/>
            <person name="Guy J."/>
            <person name="Iotti M."/>
            <person name="Le Tacon F."/>
            <person name="Lindquist E.A."/>
            <person name="Lipzen A."/>
            <person name="Malagnac F."/>
            <person name="Mello A."/>
            <person name="Molinier V."/>
            <person name="Miyauchi S."/>
            <person name="Poulain J."/>
            <person name="Riccioni C."/>
            <person name="Rubini A."/>
            <person name="Sitrit Y."/>
            <person name="Splivallo R."/>
            <person name="Traeger S."/>
            <person name="Wang M."/>
            <person name="Zifcakova L."/>
            <person name="Wipf D."/>
            <person name="Zambonelli A."/>
            <person name="Paolocci F."/>
            <person name="Nowrousian M."/>
            <person name="Ottonello S."/>
            <person name="Baldrian P."/>
            <person name="Spatafora J.W."/>
            <person name="Henrissat B."/>
            <person name="Nagy L.G."/>
            <person name="Aury J.M."/>
            <person name="Wincker P."/>
            <person name="Grigoriev I.V."/>
            <person name="Bonfante P."/>
            <person name="Martin F.M."/>
        </authorList>
    </citation>
    <scope>NUCLEOTIDE SEQUENCE [LARGE SCALE GENOMIC DNA]</scope>
    <source>
        <strain evidence="2 3">ATCC MYA-4762</strain>
    </source>
</reference>
<dbReference type="OrthoDB" id="5400121at2759"/>
<feature type="compositionally biased region" description="Polar residues" evidence="1">
    <location>
        <begin position="179"/>
        <end position="189"/>
    </location>
</feature>
<dbReference type="Proteomes" id="UP000267821">
    <property type="component" value="Unassembled WGS sequence"/>
</dbReference>
<organism evidence="2 3">
    <name type="scientific">Terfezia boudieri ATCC MYA-4762</name>
    <dbReference type="NCBI Taxonomy" id="1051890"/>
    <lineage>
        <taxon>Eukaryota</taxon>
        <taxon>Fungi</taxon>
        <taxon>Dikarya</taxon>
        <taxon>Ascomycota</taxon>
        <taxon>Pezizomycotina</taxon>
        <taxon>Pezizomycetes</taxon>
        <taxon>Pezizales</taxon>
        <taxon>Pezizaceae</taxon>
        <taxon>Terfezia</taxon>
    </lineage>
</organism>
<feature type="region of interest" description="Disordered" evidence="1">
    <location>
        <begin position="147"/>
        <end position="234"/>
    </location>
</feature>
<name>A0A3N4LIZ9_9PEZI</name>
<feature type="compositionally biased region" description="Low complexity" evidence="1">
    <location>
        <begin position="49"/>
        <end position="66"/>
    </location>
</feature>
<accession>A0A3N4LIZ9</accession>
<protein>
    <submittedName>
        <fullName evidence="2">Uncharacterized protein</fullName>
    </submittedName>
</protein>
<dbReference type="EMBL" id="ML121569">
    <property type="protein sequence ID" value="RPB20621.1"/>
    <property type="molecule type" value="Genomic_DNA"/>
</dbReference>
<proteinExistence type="predicted"/>
<gene>
    <name evidence="2" type="ORF">L211DRAFT_841551</name>
</gene>
<dbReference type="InParanoid" id="A0A3N4LIZ9"/>
<sequence length="234" mass="24525">MGAMVQLSGIEHLDGIPVSLPEVDWYGSMSESFSMTDASGYQSDGGTDSSIPLLSSGGSIVSGPSSTGPQVPSPRVPATGISLRGGAAPGGMSSEYYVTSTCPEFVGPSEPFSLKSIHSDPSQSSTMVHPPTPVPIATDIMSTEYNQGSERSTLLTPPESRPNIRRRGLGMYENDSNLDHSGSVFSPFTYSPEEPELDTAVNAAAARNIVPSPPPSEWDDNNRDQEGGHGMGFA</sequence>
<evidence type="ECO:0000313" key="2">
    <source>
        <dbReference type="EMBL" id="RPB20621.1"/>
    </source>
</evidence>